<evidence type="ECO:0000256" key="4">
    <source>
        <dbReference type="ARBA" id="ARBA00022692"/>
    </source>
</evidence>
<evidence type="ECO:0008006" key="10">
    <source>
        <dbReference type="Google" id="ProtNLM"/>
    </source>
</evidence>
<name>A0A8K1FF85_PYTOL</name>
<protein>
    <recommendedName>
        <fullName evidence="10">Transmembrane protein</fullName>
    </recommendedName>
</protein>
<dbReference type="Proteomes" id="UP000794436">
    <property type="component" value="Unassembled WGS sequence"/>
</dbReference>
<evidence type="ECO:0000256" key="5">
    <source>
        <dbReference type="ARBA" id="ARBA00022989"/>
    </source>
</evidence>
<feature type="transmembrane region" description="Helical" evidence="7">
    <location>
        <begin position="532"/>
        <end position="552"/>
    </location>
</feature>
<organism evidence="8 9">
    <name type="scientific">Pythium oligandrum</name>
    <name type="common">Mycoparasitic fungus</name>
    <dbReference type="NCBI Taxonomy" id="41045"/>
    <lineage>
        <taxon>Eukaryota</taxon>
        <taxon>Sar</taxon>
        <taxon>Stramenopiles</taxon>
        <taxon>Oomycota</taxon>
        <taxon>Peronosporomycetes</taxon>
        <taxon>Pythiales</taxon>
        <taxon>Pythiaceae</taxon>
        <taxon>Pythium</taxon>
    </lineage>
</organism>
<feature type="transmembrane region" description="Helical" evidence="7">
    <location>
        <begin position="131"/>
        <end position="150"/>
    </location>
</feature>
<evidence type="ECO:0000313" key="9">
    <source>
        <dbReference type="Proteomes" id="UP000794436"/>
    </source>
</evidence>
<dbReference type="InterPro" id="IPR039309">
    <property type="entry name" value="BT1"/>
</dbReference>
<dbReference type="EMBL" id="SPLM01000111">
    <property type="protein sequence ID" value="TMW58739.1"/>
    <property type="molecule type" value="Genomic_DNA"/>
</dbReference>
<dbReference type="SUPFAM" id="SSF103473">
    <property type="entry name" value="MFS general substrate transporter"/>
    <property type="match status" value="1"/>
</dbReference>
<accession>A0A8K1FF85</accession>
<dbReference type="PANTHER" id="PTHR31585:SF5">
    <property type="entry name" value="RNA-BINDING S4 DOMAIN-CONTAINING PROTEIN"/>
    <property type="match status" value="1"/>
</dbReference>
<evidence type="ECO:0000256" key="1">
    <source>
        <dbReference type="ARBA" id="ARBA00004141"/>
    </source>
</evidence>
<dbReference type="OrthoDB" id="164877at2759"/>
<feature type="transmembrane region" description="Helical" evidence="7">
    <location>
        <begin position="105"/>
        <end position="124"/>
    </location>
</feature>
<keyword evidence="6 7" id="KW-0472">Membrane</keyword>
<comment type="subcellular location">
    <subcellularLocation>
        <location evidence="1">Membrane</location>
        <topology evidence="1">Multi-pass membrane protein</topology>
    </subcellularLocation>
</comment>
<keyword evidence="4 7" id="KW-0812">Transmembrane</keyword>
<evidence type="ECO:0000256" key="3">
    <source>
        <dbReference type="ARBA" id="ARBA00022448"/>
    </source>
</evidence>
<feature type="transmembrane region" description="Helical" evidence="7">
    <location>
        <begin position="186"/>
        <end position="207"/>
    </location>
</feature>
<dbReference type="Pfam" id="PF03092">
    <property type="entry name" value="BT1"/>
    <property type="match status" value="1"/>
</dbReference>
<dbReference type="AlphaFoldDB" id="A0A8K1FF85"/>
<keyword evidence="3" id="KW-0813">Transport</keyword>
<feature type="transmembrane region" description="Helical" evidence="7">
    <location>
        <begin position="353"/>
        <end position="370"/>
    </location>
</feature>
<dbReference type="GO" id="GO:0016020">
    <property type="term" value="C:membrane"/>
    <property type="evidence" value="ECO:0007669"/>
    <property type="project" value="UniProtKB-SubCell"/>
</dbReference>
<proteinExistence type="inferred from homology"/>
<gene>
    <name evidence="8" type="ORF">Poli38472_010298</name>
</gene>
<dbReference type="InterPro" id="IPR036259">
    <property type="entry name" value="MFS_trans_sf"/>
</dbReference>
<dbReference type="PANTHER" id="PTHR31585">
    <property type="entry name" value="FOLATE-BIOPTERIN TRANSPORTER 1, CHLOROPLASTIC"/>
    <property type="match status" value="1"/>
</dbReference>
<feature type="transmembrane region" description="Helical" evidence="7">
    <location>
        <begin position="268"/>
        <end position="290"/>
    </location>
</feature>
<keyword evidence="5 7" id="KW-1133">Transmembrane helix</keyword>
<evidence type="ECO:0000256" key="6">
    <source>
        <dbReference type="ARBA" id="ARBA00023136"/>
    </source>
</evidence>
<evidence type="ECO:0000256" key="7">
    <source>
        <dbReference type="SAM" id="Phobius"/>
    </source>
</evidence>
<evidence type="ECO:0000313" key="8">
    <source>
        <dbReference type="EMBL" id="TMW58739.1"/>
    </source>
</evidence>
<feature type="transmembrane region" description="Helical" evidence="7">
    <location>
        <begin position="382"/>
        <end position="403"/>
    </location>
</feature>
<comment type="similarity">
    <text evidence="2">Belongs to the major facilitator superfamily. Folate-biopterin transporter (TC 2.A.71) family.</text>
</comment>
<comment type="caution">
    <text evidence="8">The sequence shown here is derived from an EMBL/GenBank/DDBJ whole genome shotgun (WGS) entry which is preliminary data.</text>
</comment>
<keyword evidence="9" id="KW-1185">Reference proteome</keyword>
<evidence type="ECO:0000256" key="2">
    <source>
        <dbReference type="ARBA" id="ARBA00007015"/>
    </source>
</evidence>
<feature type="transmembrane region" description="Helical" evidence="7">
    <location>
        <begin position="61"/>
        <end position="85"/>
    </location>
</feature>
<feature type="transmembrane region" description="Helical" evidence="7">
    <location>
        <begin position="315"/>
        <end position="341"/>
    </location>
</feature>
<feature type="transmembrane region" description="Helical" evidence="7">
    <location>
        <begin position="239"/>
        <end position="256"/>
    </location>
</feature>
<sequence length="569" mass="62781">MSRFVDPATLDVLDRLSRSSLARHEHEQEHIDVLELSPGYHDAQTPGEAGKTKLPVIDKRWLGLIVHSTVVGFVSSVLPLTVFPFLTSFLNMEGTQTLSTRTLFAMPWVLRPFYGILIDCMPFASAFRQRLFLGLGWVICAGALIGAHFVPKPDPYFRDRAYAGEPLAALNATQQSTITKDAQSQGAIYILLMTIATIGYVLADVAADMLAKDVSRNYFPALKEDEDCPLVISMTMKRYLAMLFSFLFMGVGMSGPDYGGDFGFTLDISTLMLIIGIISALPILFAFTAIEERPRSRRSTRTSFRNIWLLFNNRAVNYVIACRFVGGIFGGISAIAGNPIALYWAHVQPLNDNVVSFVATGVVLLVLRLADKRGWNINFRITVIVATVIILILDCGATMFTIWNVVRSQWFWIGLPVMEALPSSLDYVILTIILSEIAEPGSEDLMRSLITSVAFLAGPFGVSLTKYIDAQFDVTNQDIMSDTTTVRTHATLVFLIAYVCQLLSLAWLLALPRNGQEAREWKKRSGTSRGHAIVVILLLLASFVWSITVHVLSVNQSTSCLEIAGGKGC</sequence>
<reference evidence="8" key="1">
    <citation type="submission" date="2019-03" db="EMBL/GenBank/DDBJ databases">
        <title>Long read genome sequence of the mycoparasitic Pythium oligandrum ATCC 38472 isolated from sugarbeet rhizosphere.</title>
        <authorList>
            <person name="Gaulin E."/>
        </authorList>
    </citation>
    <scope>NUCLEOTIDE SEQUENCE</scope>
    <source>
        <strain evidence="8">ATCC 38472_TT</strain>
    </source>
</reference>
<feature type="transmembrane region" description="Helical" evidence="7">
    <location>
        <begin position="488"/>
        <end position="511"/>
    </location>
</feature>